<evidence type="ECO:0000256" key="2">
    <source>
        <dbReference type="SAM" id="MobiDB-lite"/>
    </source>
</evidence>
<feature type="coiled-coil region" evidence="1">
    <location>
        <begin position="575"/>
        <end position="602"/>
    </location>
</feature>
<organism evidence="4 5">
    <name type="scientific">Pomacea canaliculata</name>
    <name type="common">Golden apple snail</name>
    <dbReference type="NCBI Taxonomy" id="400727"/>
    <lineage>
        <taxon>Eukaryota</taxon>
        <taxon>Metazoa</taxon>
        <taxon>Spiralia</taxon>
        <taxon>Lophotrochozoa</taxon>
        <taxon>Mollusca</taxon>
        <taxon>Gastropoda</taxon>
        <taxon>Caenogastropoda</taxon>
        <taxon>Architaenioglossa</taxon>
        <taxon>Ampullarioidea</taxon>
        <taxon>Ampullariidae</taxon>
        <taxon>Pomacea</taxon>
    </lineage>
</organism>
<feature type="region of interest" description="Disordered" evidence="2">
    <location>
        <begin position="1036"/>
        <end position="1093"/>
    </location>
</feature>
<feature type="region of interest" description="Disordered" evidence="2">
    <location>
        <begin position="269"/>
        <end position="457"/>
    </location>
</feature>
<feature type="region of interest" description="Disordered" evidence="2">
    <location>
        <begin position="926"/>
        <end position="999"/>
    </location>
</feature>
<feature type="compositionally biased region" description="Basic and acidic residues" evidence="2">
    <location>
        <begin position="402"/>
        <end position="425"/>
    </location>
</feature>
<dbReference type="GO" id="GO:0005874">
    <property type="term" value="C:microtubule"/>
    <property type="evidence" value="ECO:0007669"/>
    <property type="project" value="InterPro"/>
</dbReference>
<feature type="compositionally biased region" description="Basic and acidic residues" evidence="2">
    <location>
        <begin position="1145"/>
        <end position="1191"/>
    </location>
</feature>
<feature type="compositionally biased region" description="Basic and acidic residues" evidence="2">
    <location>
        <begin position="976"/>
        <end position="999"/>
    </location>
</feature>
<feature type="compositionally biased region" description="Polar residues" evidence="2">
    <location>
        <begin position="1448"/>
        <end position="1461"/>
    </location>
</feature>
<feature type="region of interest" description="Disordered" evidence="2">
    <location>
        <begin position="1377"/>
        <end position="1402"/>
    </location>
</feature>
<feature type="compositionally biased region" description="Basic and acidic residues" evidence="2">
    <location>
        <begin position="29"/>
        <end position="64"/>
    </location>
</feature>
<feature type="compositionally biased region" description="Basic and acidic residues" evidence="2">
    <location>
        <begin position="311"/>
        <end position="345"/>
    </location>
</feature>
<dbReference type="InterPro" id="IPR026708">
    <property type="entry name" value="CSPP1"/>
</dbReference>
<dbReference type="EMBL" id="PZQS01000010">
    <property type="protein sequence ID" value="PVD23561.1"/>
    <property type="molecule type" value="Genomic_DNA"/>
</dbReference>
<comment type="caution">
    <text evidence="4">The sequence shown here is derived from an EMBL/GenBank/DDBJ whole genome shotgun (WGS) entry which is preliminary data.</text>
</comment>
<feature type="region of interest" description="Disordered" evidence="2">
    <location>
        <begin position="526"/>
        <end position="552"/>
    </location>
</feature>
<feature type="region of interest" description="Disordered" evidence="2">
    <location>
        <begin position="1115"/>
        <end position="1191"/>
    </location>
</feature>
<dbReference type="PANTHER" id="PTHR21616:SF2">
    <property type="entry name" value="CENTROSOME AND SPINDLE POLE-ASSOCIATED PROTEIN 1"/>
    <property type="match status" value="1"/>
</dbReference>
<evidence type="ECO:0000256" key="1">
    <source>
        <dbReference type="SAM" id="Coils"/>
    </source>
</evidence>
<proteinExistence type="predicted"/>
<feature type="domain" description="Centrosome and spindle pole-associated protein 1 C-terminal" evidence="3">
    <location>
        <begin position="1323"/>
        <end position="1378"/>
    </location>
</feature>
<feature type="coiled-coil region" evidence="1">
    <location>
        <begin position="1245"/>
        <end position="1276"/>
    </location>
</feature>
<feature type="compositionally biased region" description="Polar residues" evidence="2">
    <location>
        <begin position="1230"/>
        <end position="1243"/>
    </location>
</feature>
<gene>
    <name evidence="4" type="ORF">C0Q70_16833</name>
</gene>
<feature type="region of interest" description="Disordered" evidence="2">
    <location>
        <begin position="1426"/>
        <end position="1461"/>
    </location>
</feature>
<feature type="compositionally biased region" description="Basic and acidic residues" evidence="2">
    <location>
        <begin position="526"/>
        <end position="538"/>
    </location>
</feature>
<dbReference type="PANTHER" id="PTHR21616">
    <property type="entry name" value="CENTROSOME SPINDLE POLE ASSOCIATED PROTEIN"/>
    <property type="match status" value="1"/>
</dbReference>
<accession>A0A2T7NQW2</accession>
<name>A0A2T7NQW2_POMCA</name>
<dbReference type="GO" id="GO:0005813">
    <property type="term" value="C:centrosome"/>
    <property type="evidence" value="ECO:0007669"/>
    <property type="project" value="InterPro"/>
</dbReference>
<dbReference type="OrthoDB" id="10044099at2759"/>
<protein>
    <recommendedName>
        <fullName evidence="3">Centrosome and spindle pole-associated protein 1 C-terminal domain-containing protein</fullName>
    </recommendedName>
</protein>
<dbReference type="InterPro" id="IPR058191">
    <property type="entry name" value="CSPP1_C"/>
</dbReference>
<dbReference type="Pfam" id="PF24578">
    <property type="entry name" value="CSPP1_C"/>
    <property type="match status" value="1"/>
</dbReference>
<keyword evidence="1" id="KW-0175">Coiled coil</keyword>
<dbReference type="GO" id="GO:0032467">
    <property type="term" value="P:positive regulation of cytokinesis"/>
    <property type="evidence" value="ECO:0007669"/>
    <property type="project" value="InterPro"/>
</dbReference>
<dbReference type="STRING" id="400727.A0A2T7NQW2"/>
<reference evidence="4 5" key="1">
    <citation type="submission" date="2018-04" db="EMBL/GenBank/DDBJ databases">
        <title>The genome of golden apple snail Pomacea canaliculata provides insight into stress tolerance and invasive adaptation.</title>
        <authorList>
            <person name="Liu C."/>
            <person name="Liu B."/>
            <person name="Ren Y."/>
            <person name="Zhang Y."/>
            <person name="Wang H."/>
            <person name="Li S."/>
            <person name="Jiang F."/>
            <person name="Yin L."/>
            <person name="Zhang G."/>
            <person name="Qian W."/>
            <person name="Fan W."/>
        </authorList>
    </citation>
    <scope>NUCLEOTIDE SEQUENCE [LARGE SCALE GENOMIC DNA]</scope>
    <source>
        <strain evidence="4">SZHN2017</strain>
        <tissue evidence="4">Muscle</tissue>
    </source>
</reference>
<feature type="region of interest" description="Disordered" evidence="2">
    <location>
        <begin position="1223"/>
        <end position="1243"/>
    </location>
</feature>
<dbReference type="GO" id="GO:0000922">
    <property type="term" value="C:spindle pole"/>
    <property type="evidence" value="ECO:0007669"/>
    <property type="project" value="InterPro"/>
</dbReference>
<evidence type="ECO:0000313" key="4">
    <source>
        <dbReference type="EMBL" id="PVD23561.1"/>
    </source>
</evidence>
<feature type="region of interest" description="Disordered" evidence="2">
    <location>
        <begin position="686"/>
        <end position="711"/>
    </location>
</feature>
<feature type="compositionally biased region" description="Basic and acidic residues" evidence="2">
    <location>
        <begin position="269"/>
        <end position="287"/>
    </location>
</feature>
<keyword evidence="5" id="KW-1185">Reference proteome</keyword>
<feature type="compositionally biased region" description="Basic and acidic residues" evidence="2">
    <location>
        <begin position="1377"/>
        <end position="1387"/>
    </location>
</feature>
<sequence length="1532" mass="176122">MTAAVDTDIDAFIREQKLKLASERQTLHQEDDKLMAKPIHGHWDLDGGKETRFAEQKDSHETSHHQQRVLTPVQDVGLPVGQYQKKRLALDQERRKEYQEYLRQKQVTDKGADNSDNQSSLDLKAVSSELTQKNNNKQIHSGGYEGLTLGGYEKVKARLREERRQDFLNMLASKLERQYQRNTLENLKKQERELREELDKNEMYLSSFPSSCFGPISNSILSLPPPPPPPLTLMIIIILIKSQREGTHTQQEASKEMSGLPLGEYEEKRKTYDAQRRQEYSEMRENQELTPRNRQTWKEPSQEGFLPLGNYEKEQEDLRKTRKQDYLDYQQKHAHESKRIWKEPSQEELLPLGKYEETRRKRNKERQDEYKEFLRSQQQQVRNRAWKEHPEGDALSFGHSSESQKQKLEHERREEYKAFLKEKVDQGGGRHSSLVRETDEYKANFPGMNESDNAKIEKVRERNKEYNEFLRERGPPREKSRWEDQKAGDPEIYATLPGLHYSDSALKRRVEERNREYNEFLRNKEAHGRQPRIGETDIGKPPPAPRKGWSTPTYEDILNRKRQQEQLYSISSELLATMDNRLRELDKELEAKKIRFQNERLRQSILDDPTWLSPRRGTLNSHYTTLLSRLQDFSQSLKDDLDARRPLPSIHDPMPPPKVTSTATNFVRSSMRKEPQQQTGEYYATLPVGAPGPTTQQVTGRGPTDSAKRRQKAQYRDELLNQMELKEQARAKEKLSDMQTQEVGLLGTDRQKPVVASHQSHPLPKKDDVSIYHSKILETLSPRSEVVLGRSRLEDFDRDDLLRGPSGRAAGLSKPFSLSQPSAIRGSGGTYSGIGSILDTGFDKLLLDPPQRISSLDPPPGLKYEPASYITQGAGAGLHNSVDEAYNFYATRDPLNSNSFTAAGGGFGGGGVVSGRLAADQEISFAGGAGGSRSRVHFDDQRHQGDRANRVSAMDFPTDDDKKRQQRAAAQSYQEELNRQIEEKKKKKQLEREERERYERKLEQEAKEYSPFGRIGGGAPNRDSFGNIIADLRQMHHTNDPEGPTGNVSYRSPRKPAAPTSVRDDLIKTPPVQTTAEGEQSFARGGHGIFGMPKTDAEKIQADRYKDELRRQIEEKRLEELRKREEERRAEEREMQRVQEQQLRMQEEYEEERRKIRQKEEEARRKNEELVREAEERKREAERKKKEAEAERLEELIKERELDARLEETRTKSPVVPAARIHTAEPDAHPSTSARGPSPVVRSQSADVLNQLAAMKQQLQNERQRVESMLNTDRNEPDVFDPRLVQRPPPAPVMYVKSRVDIFETARTGNAVAVRRTPADRANLQAVADFSALKNKDDSDSRKEFRSMFPELPLTGDSLEAQQAALLQQQEENLKHLRERRPLDLGSRKPAIPRSPRVNSHTPKQLHANSAFVDVENFTYLPDDFEDMPASNRNESARARRRGHISPRVTNQGSSDPFGSTVSLNVDRLAKKNENRLKRLRDLQGDDLSLYDPDDVLDRFMSKQAHNRPPSGLTLQDDTWMFTGAASKVSGY</sequence>
<feature type="compositionally biased region" description="Basic and acidic residues" evidence="2">
    <location>
        <begin position="1115"/>
        <end position="1137"/>
    </location>
</feature>
<feature type="compositionally biased region" description="Basic and acidic residues" evidence="2">
    <location>
        <begin position="354"/>
        <end position="374"/>
    </location>
</feature>
<feature type="compositionally biased region" description="Basic and acidic residues" evidence="2">
    <location>
        <begin position="936"/>
        <end position="949"/>
    </location>
</feature>
<feature type="region of interest" description="Disordered" evidence="2">
    <location>
        <begin position="29"/>
        <end position="72"/>
    </location>
</feature>
<dbReference type="Proteomes" id="UP000245119">
    <property type="component" value="Linkage Group LG10"/>
</dbReference>
<evidence type="ECO:0000259" key="3">
    <source>
        <dbReference type="Pfam" id="PF24578"/>
    </source>
</evidence>
<evidence type="ECO:0000313" key="5">
    <source>
        <dbReference type="Proteomes" id="UP000245119"/>
    </source>
</evidence>
<feature type="coiled-coil region" evidence="1">
    <location>
        <begin position="177"/>
        <end position="207"/>
    </location>
</feature>